<proteinExistence type="predicted"/>
<accession>A0A9J6RLG3</accession>
<feature type="chain" id="PRO_5039893823" evidence="1">
    <location>
        <begin position="31"/>
        <end position="180"/>
    </location>
</feature>
<dbReference type="AlphaFoldDB" id="A0A9J6RLG3"/>
<evidence type="ECO:0000256" key="1">
    <source>
        <dbReference type="SAM" id="SignalP"/>
    </source>
</evidence>
<gene>
    <name evidence="2" type="ORF">O0V09_06510</name>
</gene>
<dbReference type="EMBL" id="JAPTGG010000004">
    <property type="protein sequence ID" value="MCZ0864845.1"/>
    <property type="molecule type" value="Genomic_DNA"/>
</dbReference>
<reference evidence="2 3" key="1">
    <citation type="submission" date="2022-12" db="EMBL/GenBank/DDBJ databases">
        <title>Dasania phycosphaerae sp. nov., isolated from particulate material of the south coast of Korea.</title>
        <authorList>
            <person name="Jiang Y."/>
        </authorList>
    </citation>
    <scope>NUCLEOTIDE SEQUENCE [LARGE SCALE GENOMIC DNA]</scope>
    <source>
        <strain evidence="2 3">GY-19</strain>
    </source>
</reference>
<evidence type="ECO:0000313" key="3">
    <source>
        <dbReference type="Proteomes" id="UP001069090"/>
    </source>
</evidence>
<dbReference type="Pfam" id="PF04351">
    <property type="entry name" value="PilP"/>
    <property type="match status" value="1"/>
</dbReference>
<dbReference type="Gene3D" id="2.30.30.830">
    <property type="match status" value="1"/>
</dbReference>
<dbReference type="RefSeq" id="WP_258330998.1">
    <property type="nucleotide sequence ID" value="NZ_JAPTGG010000004.1"/>
</dbReference>
<dbReference type="InterPro" id="IPR007446">
    <property type="entry name" value="PilP"/>
</dbReference>
<sequence>MLRRIFMQSKKIILSVCVLSLMACSNSDFSDLDDFMAEEKAKPQRPIKPIPPFKTYKAFSYSATGLRSPFEKPVEVGEITRLQASSNVKPDENRTKEYLEKYGIDALSMVGTLEQGGTLWALIQDSDGGVNRVKNGNYMGRNHGRVVETAENYVAVVEIVPNGVDGWIERPRTIKLQVKE</sequence>
<dbReference type="PROSITE" id="PS51257">
    <property type="entry name" value="PROKAR_LIPOPROTEIN"/>
    <property type="match status" value="1"/>
</dbReference>
<keyword evidence="1" id="KW-0732">Signal</keyword>
<organism evidence="2 3">
    <name type="scientific">Dasania phycosphaerae</name>
    <dbReference type="NCBI Taxonomy" id="2950436"/>
    <lineage>
        <taxon>Bacteria</taxon>
        <taxon>Pseudomonadati</taxon>
        <taxon>Pseudomonadota</taxon>
        <taxon>Gammaproteobacteria</taxon>
        <taxon>Cellvibrionales</taxon>
        <taxon>Spongiibacteraceae</taxon>
        <taxon>Dasania</taxon>
    </lineage>
</organism>
<dbReference type="PIRSF" id="PIRSF016481">
    <property type="entry name" value="Pilus_assembly_PilP"/>
    <property type="match status" value="1"/>
</dbReference>
<comment type="caution">
    <text evidence="2">The sequence shown here is derived from an EMBL/GenBank/DDBJ whole genome shotgun (WGS) entry which is preliminary data.</text>
</comment>
<feature type="signal peptide" evidence="1">
    <location>
        <begin position="1"/>
        <end position="30"/>
    </location>
</feature>
<keyword evidence="3" id="KW-1185">Reference proteome</keyword>
<protein>
    <submittedName>
        <fullName evidence="2">Pilus assembly protein PilP</fullName>
    </submittedName>
</protein>
<dbReference type="Proteomes" id="UP001069090">
    <property type="component" value="Unassembled WGS sequence"/>
</dbReference>
<evidence type="ECO:0000313" key="2">
    <source>
        <dbReference type="EMBL" id="MCZ0864845.1"/>
    </source>
</evidence>
<name>A0A9J6RLG3_9GAMM</name>